<feature type="binding site" evidence="12">
    <location>
        <position position="510"/>
    </location>
    <ligand>
        <name>ATP</name>
        <dbReference type="ChEBI" id="CHEBI:30616"/>
    </ligand>
</feature>
<feature type="transmembrane region" description="Helical" evidence="14">
    <location>
        <begin position="160"/>
        <end position="182"/>
    </location>
</feature>
<dbReference type="OrthoDB" id="377733at2759"/>
<evidence type="ECO:0000256" key="4">
    <source>
        <dbReference type="ARBA" id="ARBA00022840"/>
    </source>
</evidence>
<evidence type="ECO:0000256" key="8">
    <source>
        <dbReference type="ARBA" id="ARBA00023136"/>
    </source>
</evidence>
<dbReference type="Proteomes" id="UP000023152">
    <property type="component" value="Unassembled WGS sequence"/>
</dbReference>
<dbReference type="InterPro" id="IPR044492">
    <property type="entry name" value="P_typ_ATPase_HD_dom"/>
</dbReference>
<feature type="binding site" evidence="12">
    <location>
        <position position="486"/>
    </location>
    <ligand>
        <name>ATP</name>
        <dbReference type="ChEBI" id="CHEBI:30616"/>
    </ligand>
</feature>
<evidence type="ECO:0000256" key="7">
    <source>
        <dbReference type="ARBA" id="ARBA00023053"/>
    </source>
</evidence>
<evidence type="ECO:0000256" key="10">
    <source>
        <dbReference type="ARBA" id="ARBA00049499"/>
    </source>
</evidence>
<dbReference type="PRINTS" id="PR00119">
    <property type="entry name" value="CATATPASE"/>
</dbReference>
<reference evidence="15 16" key="1">
    <citation type="journal article" date="2013" name="Curr. Biol.">
        <title>The Genome of the Foraminiferan Reticulomyxa filosa.</title>
        <authorList>
            <person name="Glockner G."/>
            <person name="Hulsmann N."/>
            <person name="Schleicher M."/>
            <person name="Noegel A.A."/>
            <person name="Eichinger L."/>
            <person name="Gallinger C."/>
            <person name="Pawlowski J."/>
            <person name="Sierra R."/>
            <person name="Euteneuer U."/>
            <person name="Pillet L."/>
            <person name="Moustafa A."/>
            <person name="Platzer M."/>
            <person name="Groth M."/>
            <person name="Szafranski K."/>
            <person name="Schliwa M."/>
        </authorList>
    </citation>
    <scope>NUCLEOTIDE SEQUENCE [LARGE SCALE GENOMIC DNA]</scope>
</reference>
<dbReference type="OMA" id="NIAYLIC"/>
<dbReference type="SFLD" id="SFLDG00002">
    <property type="entry name" value="C1.7:_P-type_atpase_like"/>
    <property type="match status" value="1"/>
</dbReference>
<evidence type="ECO:0000313" key="15">
    <source>
        <dbReference type="EMBL" id="ETO24785.1"/>
    </source>
</evidence>
<evidence type="ECO:0000313" key="16">
    <source>
        <dbReference type="Proteomes" id="UP000023152"/>
    </source>
</evidence>
<dbReference type="Gene3D" id="3.40.1110.10">
    <property type="entry name" value="Calcium-transporting ATPase, cytoplasmic domain N"/>
    <property type="match status" value="2"/>
</dbReference>
<comment type="subcellular location">
    <subcellularLocation>
        <location evidence="1 14">Membrane</location>
        <topology evidence="1 14">Multi-pass membrane protein</topology>
    </subcellularLocation>
</comment>
<comment type="catalytic activity">
    <reaction evidence="14">
        <text>ATP + H2O + phospholipidSide 1 = ADP + phosphate + phospholipidSide 2.</text>
        <dbReference type="EC" id="7.6.2.1"/>
    </reaction>
</comment>
<keyword evidence="3 12" id="KW-0547">Nucleotide-binding</keyword>
<keyword evidence="16" id="KW-1185">Reference proteome</keyword>
<evidence type="ECO:0000256" key="11">
    <source>
        <dbReference type="PIRSR" id="PIRSR606539-1"/>
    </source>
</evidence>
<evidence type="ECO:0000256" key="5">
    <source>
        <dbReference type="ARBA" id="ARBA00022967"/>
    </source>
</evidence>
<feature type="binding site" evidence="12">
    <location>
        <position position="274"/>
    </location>
    <ligand>
        <name>ATP</name>
        <dbReference type="ChEBI" id="CHEBI:30616"/>
    </ligand>
</feature>
<keyword evidence="9" id="KW-0739">Sodium transport</keyword>
<dbReference type="AlphaFoldDB" id="X6NEM7"/>
<dbReference type="InterPro" id="IPR023298">
    <property type="entry name" value="ATPase_P-typ_TM_dom_sf"/>
</dbReference>
<feature type="binding site" evidence="13">
    <location>
        <position position="758"/>
    </location>
    <ligand>
        <name>Mg(2+)</name>
        <dbReference type="ChEBI" id="CHEBI:18420"/>
    </ligand>
</feature>
<dbReference type="FunFam" id="3.40.50.1000:FF:000001">
    <property type="entry name" value="Phospholipid-transporting ATPase IC"/>
    <property type="match status" value="1"/>
</dbReference>
<keyword evidence="13 14" id="KW-0460">Magnesium</keyword>
<dbReference type="SUPFAM" id="SSF56784">
    <property type="entry name" value="HAD-like"/>
    <property type="match status" value="1"/>
</dbReference>
<feature type="active site" description="4-aspartylphosphate intermediate" evidence="11">
    <location>
        <position position="274"/>
    </location>
</feature>
<sequence length="848" mass="96084">HTHFYYCYLKRETNLKCKQVPEGFNTLPSFEAPEQNKEFIEKLRALLKDCEITCDTPSGVLDHWQGLIKHMNMSEDDEEKTKPVSETDIGSNSSSFTFVSKNVLLSMDNLLIRGSELRNSDWVYALVIYTGFDCKIFQNNRSEKFQQAKRSSVEKKMNRFIFMMVVIQFMVCVLCAVGSGVWMSGNSEAWYLDDSESVKSSAMIKFFTWFIIFAQLIPISLLVSMEMVKYVQALFMQWDTRMYVHLHGRQDVFCNVQNSGLNEELGQIQYVFSDKTGTLTENILEFRKCVIGNEQFGKGETEITRATKLKQLQYSDAAKGQNILPSSYVASRSNSVATMVLEKEDSVLGKHPDGDDSVMYFPHVNFDENTRLSQFLHDAVTNEKQGNSHMTSVQASLVRRFLTVLALNNSSFPFQDKHTQQNVIRASSPDDQCLAYFAKFIGVELVKKALPIVHLRLSFNNNVKKDDHSAITEQFVKWEQLAELEFTSKRKRMTTIFRNRKTKKIHVMTKGADSEMIKLLSSEKNPTLKFSEEQLDAYAEEGLRTLVIAEALKEESWWSDGWEKEFSQHQDEVAKRSEHEEGHVHGSCSDKCRICNFYDKVEVSAQVELLGVTAIEDKLQELVPDTIATMLQADIKVWMLTGDKQQTAENIAIACNLLEPKNPKELSKLMNNAICRVQNEKFKFQNAGMVVNSAALQQIMSDPDNSENDLKGKFLSLSTMCKSVIGVRLKPYQKAEVVHFIKTNTQCITMAVGDGSNDELMIRTANVGIGIVGLEGTAAVRASDYSIAKVKEKGRGGGKTEAEAKERRSYVLISLMFCNVVPISATINVCSWSASLLEDYHTDMLYVL</sequence>
<keyword evidence="9" id="KW-0813">Transport</keyword>
<dbReference type="InterPro" id="IPR023214">
    <property type="entry name" value="HAD_sf"/>
</dbReference>
<comment type="catalytic activity">
    <reaction evidence="10">
        <text>Na(+)(in) + ATP + H2O = Na(+)(out) + ADP + phosphate + H(+)</text>
        <dbReference type="Rhea" id="RHEA:14633"/>
        <dbReference type="ChEBI" id="CHEBI:15377"/>
        <dbReference type="ChEBI" id="CHEBI:15378"/>
        <dbReference type="ChEBI" id="CHEBI:29101"/>
        <dbReference type="ChEBI" id="CHEBI:30616"/>
        <dbReference type="ChEBI" id="CHEBI:43474"/>
        <dbReference type="ChEBI" id="CHEBI:456216"/>
        <dbReference type="EC" id="7.2.2.3"/>
    </reaction>
    <physiologicalReaction direction="left-to-right" evidence="10">
        <dbReference type="Rhea" id="RHEA:14634"/>
    </physiologicalReaction>
</comment>
<evidence type="ECO:0000256" key="9">
    <source>
        <dbReference type="ARBA" id="ARBA00023201"/>
    </source>
</evidence>
<dbReference type="PANTHER" id="PTHR24092">
    <property type="entry name" value="PROBABLE PHOSPHOLIPID-TRANSPORTING ATPASE"/>
    <property type="match status" value="1"/>
</dbReference>
<dbReference type="Gene3D" id="3.40.50.1000">
    <property type="entry name" value="HAD superfamily/HAD-like"/>
    <property type="match status" value="2"/>
</dbReference>
<evidence type="ECO:0000256" key="12">
    <source>
        <dbReference type="PIRSR" id="PIRSR606539-2"/>
    </source>
</evidence>
<accession>X6NEM7</accession>
<comment type="cofactor">
    <cofactor evidence="13">
        <name>Mg(2+)</name>
        <dbReference type="ChEBI" id="CHEBI:18420"/>
    </cofactor>
</comment>
<feature type="transmembrane region" description="Helical" evidence="14">
    <location>
        <begin position="810"/>
        <end position="834"/>
    </location>
</feature>
<dbReference type="SUPFAM" id="SSF81660">
    <property type="entry name" value="Metal cation-transporting ATPase, ATP-binding domain N"/>
    <property type="match status" value="1"/>
</dbReference>
<keyword evidence="5 14" id="KW-1278">Translocase</keyword>
<dbReference type="Pfam" id="PF13246">
    <property type="entry name" value="Cation_ATPase"/>
    <property type="match status" value="1"/>
</dbReference>
<dbReference type="InterPro" id="IPR006539">
    <property type="entry name" value="P-type_ATPase_IV"/>
</dbReference>
<keyword evidence="9" id="KW-0406">Ion transport</keyword>
<feature type="binding site" evidence="12">
    <location>
        <position position="643"/>
    </location>
    <ligand>
        <name>ATP</name>
        <dbReference type="ChEBI" id="CHEBI:30616"/>
    </ligand>
</feature>
<dbReference type="Gene3D" id="1.20.1110.10">
    <property type="entry name" value="Calcium-transporting ATPase, transmembrane domain"/>
    <property type="match status" value="1"/>
</dbReference>
<feature type="non-terminal residue" evidence="15">
    <location>
        <position position="1"/>
    </location>
</feature>
<dbReference type="NCBIfam" id="TIGR01652">
    <property type="entry name" value="ATPase-Plipid"/>
    <property type="match status" value="1"/>
</dbReference>
<dbReference type="GO" id="GO:0005886">
    <property type="term" value="C:plasma membrane"/>
    <property type="evidence" value="ECO:0007669"/>
    <property type="project" value="TreeGrafter"/>
</dbReference>
<evidence type="ECO:0000256" key="6">
    <source>
        <dbReference type="ARBA" id="ARBA00022989"/>
    </source>
</evidence>
<feature type="binding site" evidence="12">
    <location>
        <position position="641"/>
    </location>
    <ligand>
        <name>ATP</name>
        <dbReference type="ChEBI" id="CHEBI:30616"/>
    </ligand>
</feature>
<keyword evidence="6 14" id="KW-1133">Transmembrane helix</keyword>
<evidence type="ECO:0000256" key="3">
    <source>
        <dbReference type="ARBA" id="ARBA00022741"/>
    </source>
</evidence>
<feature type="binding site" evidence="12">
    <location>
        <position position="757"/>
    </location>
    <ligand>
        <name>ATP</name>
        <dbReference type="ChEBI" id="CHEBI:30616"/>
    </ligand>
</feature>
<feature type="binding site" evidence="12">
    <location>
        <position position="276"/>
    </location>
    <ligand>
        <name>ATP</name>
        <dbReference type="ChEBI" id="CHEBI:30616"/>
    </ligand>
</feature>
<keyword evidence="2 14" id="KW-0812">Transmembrane</keyword>
<protein>
    <recommendedName>
        <fullName evidence="14">Phospholipid-transporting ATPase</fullName>
        <ecNumber evidence="14">7.6.2.1</ecNumber>
    </recommendedName>
</protein>
<feature type="binding site" evidence="12">
    <location>
        <position position="642"/>
    </location>
    <ligand>
        <name>ATP</name>
        <dbReference type="ChEBI" id="CHEBI:30616"/>
    </ligand>
</feature>
<dbReference type="InterPro" id="IPR036412">
    <property type="entry name" value="HAD-like_sf"/>
</dbReference>
<evidence type="ECO:0000256" key="14">
    <source>
        <dbReference type="RuleBase" id="RU362033"/>
    </source>
</evidence>
<dbReference type="Gene3D" id="2.70.150.10">
    <property type="entry name" value="Calcium-transporting ATPase, cytoplasmic transduction domain A"/>
    <property type="match status" value="1"/>
</dbReference>
<feature type="binding site" evidence="13">
    <location>
        <position position="276"/>
    </location>
    <ligand>
        <name>Mg(2+)</name>
        <dbReference type="ChEBI" id="CHEBI:18420"/>
    </ligand>
</feature>
<feature type="binding site" evidence="12">
    <location>
        <position position="544"/>
    </location>
    <ligand>
        <name>ATP</name>
        <dbReference type="ChEBI" id="CHEBI:30616"/>
    </ligand>
</feature>
<dbReference type="InterPro" id="IPR018303">
    <property type="entry name" value="ATPase_P-typ_P_site"/>
</dbReference>
<dbReference type="GO" id="GO:0005524">
    <property type="term" value="F:ATP binding"/>
    <property type="evidence" value="ECO:0007669"/>
    <property type="project" value="UniProtKB-UniRule"/>
</dbReference>
<dbReference type="GO" id="GO:0045332">
    <property type="term" value="P:phospholipid translocation"/>
    <property type="evidence" value="ECO:0007669"/>
    <property type="project" value="TreeGrafter"/>
</dbReference>
<evidence type="ECO:0000256" key="2">
    <source>
        <dbReference type="ARBA" id="ARBA00022692"/>
    </source>
</evidence>
<feature type="binding site" evidence="13">
    <location>
        <position position="754"/>
    </location>
    <ligand>
        <name>Mg(2+)</name>
        <dbReference type="ChEBI" id="CHEBI:18420"/>
    </ligand>
</feature>
<dbReference type="GO" id="GO:0140326">
    <property type="term" value="F:ATPase-coupled intramembrane lipid transporter activity"/>
    <property type="evidence" value="ECO:0007669"/>
    <property type="project" value="UniProtKB-EC"/>
</dbReference>
<dbReference type="GO" id="GO:0008554">
    <property type="term" value="F:P-type sodium transporter activity"/>
    <property type="evidence" value="ECO:0007669"/>
    <property type="project" value="UniProtKB-EC"/>
</dbReference>
<keyword evidence="7" id="KW-0915">Sodium</keyword>
<comment type="caution">
    <text evidence="14">Lacks conserved residue(s) required for the propagation of feature annotation.</text>
</comment>
<dbReference type="EMBL" id="ASPP01008963">
    <property type="protein sequence ID" value="ETO24785.1"/>
    <property type="molecule type" value="Genomic_DNA"/>
</dbReference>
<dbReference type="GO" id="GO:0000287">
    <property type="term" value="F:magnesium ion binding"/>
    <property type="evidence" value="ECO:0007669"/>
    <property type="project" value="UniProtKB-UniRule"/>
</dbReference>
<feature type="binding site" evidence="12">
    <location>
        <position position="275"/>
    </location>
    <ligand>
        <name>ATP</name>
        <dbReference type="ChEBI" id="CHEBI:30616"/>
    </ligand>
</feature>
<proteinExistence type="inferred from homology"/>
<feature type="binding site" evidence="12">
    <location>
        <position position="758"/>
    </location>
    <ligand>
        <name>ATP</name>
        <dbReference type="ChEBI" id="CHEBI:30616"/>
    </ligand>
</feature>
<evidence type="ECO:0000256" key="1">
    <source>
        <dbReference type="ARBA" id="ARBA00004141"/>
    </source>
</evidence>
<evidence type="ECO:0000256" key="13">
    <source>
        <dbReference type="PIRSR" id="PIRSR606539-3"/>
    </source>
</evidence>
<keyword evidence="13" id="KW-0479">Metal-binding</keyword>
<gene>
    <name evidence="15" type="ORF">RFI_12369</name>
</gene>
<keyword evidence="8 14" id="KW-0472">Membrane</keyword>
<dbReference type="EC" id="7.6.2.1" evidence="14"/>
<feature type="transmembrane region" description="Helical" evidence="14">
    <location>
        <begin position="202"/>
        <end position="223"/>
    </location>
</feature>
<name>X6NEM7_RETFI</name>
<dbReference type="PANTHER" id="PTHR24092:SF150">
    <property type="entry name" value="PHOSPHOLIPID-TRANSPORTING ATPASE"/>
    <property type="match status" value="1"/>
</dbReference>
<dbReference type="SUPFAM" id="SSF81665">
    <property type="entry name" value="Calcium ATPase, transmembrane domain M"/>
    <property type="match status" value="1"/>
</dbReference>
<feature type="binding site" evidence="13">
    <location>
        <position position="274"/>
    </location>
    <ligand>
        <name>Mg(2+)</name>
        <dbReference type="ChEBI" id="CHEBI:18420"/>
    </ligand>
</feature>
<dbReference type="SFLD" id="SFLDS00003">
    <property type="entry name" value="Haloacid_Dehalogenase"/>
    <property type="match status" value="1"/>
</dbReference>
<dbReference type="SFLD" id="SFLDF00027">
    <property type="entry name" value="p-type_atpase"/>
    <property type="match status" value="1"/>
</dbReference>
<dbReference type="PROSITE" id="PS00154">
    <property type="entry name" value="ATPASE_E1_E2"/>
    <property type="match status" value="1"/>
</dbReference>
<comment type="similarity">
    <text evidence="14">Belongs to the cation transport ATPase (P-type) (TC 3.A.3) family. Type IV subfamily.</text>
</comment>
<keyword evidence="4 12" id="KW-0067">ATP-binding</keyword>
<dbReference type="InterPro" id="IPR023299">
    <property type="entry name" value="ATPase_P-typ_cyto_dom_N"/>
</dbReference>
<feature type="binding site" evidence="12">
    <location>
        <position position="728"/>
    </location>
    <ligand>
        <name>ATP</name>
        <dbReference type="ChEBI" id="CHEBI:30616"/>
    </ligand>
</feature>
<comment type="caution">
    <text evidence="15">The sequence shown here is derived from an EMBL/GenBank/DDBJ whole genome shotgun (WGS) entry which is preliminary data.</text>
</comment>
<organism evidence="15 16">
    <name type="scientific">Reticulomyxa filosa</name>
    <dbReference type="NCBI Taxonomy" id="46433"/>
    <lineage>
        <taxon>Eukaryota</taxon>
        <taxon>Sar</taxon>
        <taxon>Rhizaria</taxon>
        <taxon>Retaria</taxon>
        <taxon>Foraminifera</taxon>
        <taxon>Monothalamids</taxon>
        <taxon>Reticulomyxidae</taxon>
        <taxon>Reticulomyxa</taxon>
    </lineage>
</organism>
<feature type="binding site" evidence="12">
    <location>
        <position position="734"/>
    </location>
    <ligand>
        <name>ATP</name>
        <dbReference type="ChEBI" id="CHEBI:30616"/>
    </ligand>
</feature>